<comment type="pathway">
    <text evidence="3 11">Pyrimidine metabolism; UMP biosynthesis via de novo pathway; orotate from (S)-dihydroorotate (quinone route): step 1/1.</text>
</comment>
<dbReference type="Proteomes" id="UP000249061">
    <property type="component" value="Unassembled WGS sequence"/>
</dbReference>
<feature type="binding site" evidence="11">
    <location>
        <begin position="67"/>
        <end position="71"/>
    </location>
    <ligand>
        <name>FMN</name>
        <dbReference type="ChEBI" id="CHEBI:58210"/>
    </ligand>
</feature>
<dbReference type="PROSITE" id="PS00912">
    <property type="entry name" value="DHODEHASE_2"/>
    <property type="match status" value="1"/>
</dbReference>
<dbReference type="InterPro" id="IPR012135">
    <property type="entry name" value="Dihydroorotate_DH_1_2"/>
</dbReference>
<reference evidence="13 14" key="1">
    <citation type="submission" date="2017-08" db="EMBL/GenBank/DDBJ databases">
        <title>Infants hospitalized years apart are colonized by the same room-sourced microbial strains.</title>
        <authorList>
            <person name="Brooks B."/>
            <person name="Olm M.R."/>
            <person name="Firek B.A."/>
            <person name="Baker R."/>
            <person name="Thomas B.C."/>
            <person name="Morowitz M.J."/>
            <person name="Banfield J.F."/>
        </authorList>
    </citation>
    <scope>NUCLEOTIDE SEQUENCE [LARGE SCALE GENOMIC DNA]</scope>
    <source>
        <strain evidence="13">S2_003_000_R2_14</strain>
    </source>
</reference>
<evidence type="ECO:0000256" key="8">
    <source>
        <dbReference type="ARBA" id="ARBA00023002"/>
    </source>
</evidence>
<feature type="active site" description="Nucleophile" evidence="11">
    <location>
        <position position="181"/>
    </location>
</feature>
<keyword evidence="5 11" id="KW-0285">Flavoprotein</keyword>
<feature type="binding site" evidence="11">
    <location>
        <position position="183"/>
    </location>
    <ligand>
        <name>substrate</name>
    </ligand>
</feature>
<dbReference type="PANTHER" id="PTHR48109">
    <property type="entry name" value="DIHYDROOROTATE DEHYDROGENASE (QUINONE), MITOCHONDRIAL-RELATED"/>
    <property type="match status" value="1"/>
</dbReference>
<keyword evidence="8 11" id="KW-0560">Oxidoreductase</keyword>
<dbReference type="Gene3D" id="3.20.20.70">
    <property type="entry name" value="Aldolase class I"/>
    <property type="match status" value="1"/>
</dbReference>
<comment type="cofactor">
    <cofactor evidence="11">
        <name>FMN</name>
        <dbReference type="ChEBI" id="CHEBI:58210"/>
    </cofactor>
    <text evidence="11">Binds 1 FMN per subunit.</text>
</comment>
<feature type="binding site" evidence="11">
    <location>
        <position position="91"/>
    </location>
    <ligand>
        <name>FMN</name>
        <dbReference type="ChEBI" id="CHEBI:58210"/>
    </ligand>
</feature>
<feature type="binding site" evidence="11">
    <location>
        <begin position="244"/>
        <end position="245"/>
    </location>
    <ligand>
        <name>substrate</name>
    </ligand>
</feature>
<comment type="similarity">
    <text evidence="4 11">Belongs to the dihydroorotate dehydrogenase family. Type 2 subfamily.</text>
</comment>
<comment type="function">
    <text evidence="1 11">Catalyzes the conversion of dihydroorotate to orotate with quinone as electron acceptor.</text>
</comment>
<dbReference type="NCBIfam" id="NF003652">
    <property type="entry name" value="PRK05286.2-5"/>
    <property type="match status" value="1"/>
</dbReference>
<evidence type="ECO:0000259" key="12">
    <source>
        <dbReference type="Pfam" id="PF01180"/>
    </source>
</evidence>
<feature type="binding site" evidence="11">
    <location>
        <begin position="314"/>
        <end position="315"/>
    </location>
    <ligand>
        <name>FMN</name>
        <dbReference type="ChEBI" id="CHEBI:58210"/>
    </ligand>
</feature>
<evidence type="ECO:0000256" key="6">
    <source>
        <dbReference type="ARBA" id="ARBA00022643"/>
    </source>
</evidence>
<comment type="catalytic activity">
    <reaction evidence="10 11">
        <text>(S)-dihydroorotate + a quinone = orotate + a quinol</text>
        <dbReference type="Rhea" id="RHEA:30187"/>
        <dbReference type="ChEBI" id="CHEBI:24646"/>
        <dbReference type="ChEBI" id="CHEBI:30839"/>
        <dbReference type="ChEBI" id="CHEBI:30864"/>
        <dbReference type="ChEBI" id="CHEBI:132124"/>
        <dbReference type="EC" id="1.3.5.2"/>
    </reaction>
</comment>
<dbReference type="AlphaFoldDB" id="A0A2W5TCM5"/>
<proteinExistence type="inferred from homology"/>
<protein>
    <recommendedName>
        <fullName evidence="11">Dihydroorotate dehydrogenase (quinone)</fullName>
        <ecNumber evidence="11">1.3.5.2</ecNumber>
    </recommendedName>
    <alternativeName>
        <fullName evidence="11">DHOdehase</fullName>
        <shortName evidence="11">DHOD</shortName>
        <shortName evidence="11">DHODase</shortName>
    </alternativeName>
    <alternativeName>
        <fullName evidence="11">Dihydroorotate oxidase</fullName>
    </alternativeName>
</protein>
<evidence type="ECO:0000256" key="11">
    <source>
        <dbReference type="HAMAP-Rule" id="MF_00225"/>
    </source>
</evidence>
<dbReference type="PANTHER" id="PTHR48109:SF4">
    <property type="entry name" value="DIHYDROOROTATE DEHYDROGENASE (QUINONE), MITOCHONDRIAL"/>
    <property type="match status" value="1"/>
</dbReference>
<dbReference type="PIRSF" id="PIRSF000164">
    <property type="entry name" value="DHO_oxidase"/>
    <property type="match status" value="1"/>
</dbReference>
<dbReference type="InterPro" id="IPR050074">
    <property type="entry name" value="DHO_dehydrogenase"/>
</dbReference>
<organism evidence="13 14">
    <name type="scientific">Archangium gephyra</name>
    <dbReference type="NCBI Taxonomy" id="48"/>
    <lineage>
        <taxon>Bacteria</taxon>
        <taxon>Pseudomonadati</taxon>
        <taxon>Myxococcota</taxon>
        <taxon>Myxococcia</taxon>
        <taxon>Myxococcales</taxon>
        <taxon>Cystobacterineae</taxon>
        <taxon>Archangiaceae</taxon>
        <taxon>Archangium</taxon>
    </lineage>
</organism>
<dbReference type="InterPro" id="IPR005720">
    <property type="entry name" value="Dihydroorotate_DH_cat"/>
</dbReference>
<evidence type="ECO:0000313" key="14">
    <source>
        <dbReference type="Proteomes" id="UP000249061"/>
    </source>
</evidence>
<evidence type="ECO:0000256" key="7">
    <source>
        <dbReference type="ARBA" id="ARBA00022975"/>
    </source>
</evidence>
<feature type="binding site" evidence="11">
    <location>
        <position position="145"/>
    </location>
    <ligand>
        <name>FMN</name>
        <dbReference type="ChEBI" id="CHEBI:58210"/>
    </ligand>
</feature>
<dbReference type="GO" id="GO:0006207">
    <property type="term" value="P:'de novo' pyrimidine nucleobase biosynthetic process"/>
    <property type="evidence" value="ECO:0007669"/>
    <property type="project" value="UniProtKB-UniRule"/>
</dbReference>
<comment type="subunit">
    <text evidence="11">Monomer.</text>
</comment>
<dbReference type="EC" id="1.3.5.2" evidence="11"/>
<feature type="binding site" evidence="11">
    <location>
        <position position="243"/>
    </location>
    <ligand>
        <name>FMN</name>
        <dbReference type="ChEBI" id="CHEBI:58210"/>
    </ligand>
</feature>
<feature type="binding site" evidence="11">
    <location>
        <position position="215"/>
    </location>
    <ligand>
        <name>FMN</name>
        <dbReference type="ChEBI" id="CHEBI:58210"/>
    </ligand>
</feature>
<evidence type="ECO:0000256" key="2">
    <source>
        <dbReference type="ARBA" id="ARBA00004370"/>
    </source>
</evidence>
<keyword evidence="7 11" id="KW-0665">Pyrimidine biosynthesis</keyword>
<dbReference type="SUPFAM" id="SSF51395">
    <property type="entry name" value="FMN-linked oxidoreductases"/>
    <property type="match status" value="1"/>
</dbReference>
<feature type="binding site" evidence="11">
    <location>
        <position position="178"/>
    </location>
    <ligand>
        <name>FMN</name>
        <dbReference type="ChEBI" id="CHEBI:58210"/>
    </ligand>
</feature>
<dbReference type="CDD" id="cd04738">
    <property type="entry name" value="DHOD_2_like"/>
    <property type="match status" value="1"/>
</dbReference>
<feature type="binding site" evidence="11">
    <location>
        <begin position="116"/>
        <end position="120"/>
    </location>
    <ligand>
        <name>substrate</name>
    </ligand>
</feature>
<comment type="subcellular location">
    <subcellularLocation>
        <location evidence="11">Cell membrane</location>
        <topology evidence="11">Peripheral membrane protein</topology>
    </subcellularLocation>
    <subcellularLocation>
        <location evidence="2">Membrane</location>
    </subcellularLocation>
</comment>
<feature type="binding site" evidence="11">
    <location>
        <position position="71"/>
    </location>
    <ligand>
        <name>substrate</name>
    </ligand>
</feature>
<dbReference type="GO" id="GO:0044205">
    <property type="term" value="P:'de novo' UMP biosynthetic process"/>
    <property type="evidence" value="ECO:0007669"/>
    <property type="project" value="UniProtKB-UniRule"/>
</dbReference>
<feature type="domain" description="Dihydroorotate dehydrogenase catalytic" evidence="12">
    <location>
        <begin position="50"/>
        <end position="335"/>
    </location>
</feature>
<dbReference type="UniPathway" id="UPA00070">
    <property type="reaction ID" value="UER00946"/>
</dbReference>
<dbReference type="InterPro" id="IPR005719">
    <property type="entry name" value="Dihydroorotate_DH_2"/>
</dbReference>
<feature type="binding site" evidence="11">
    <location>
        <position position="178"/>
    </location>
    <ligand>
        <name>substrate</name>
    </ligand>
</feature>
<dbReference type="NCBIfam" id="TIGR01036">
    <property type="entry name" value="pyrD_sub2"/>
    <property type="match status" value="1"/>
</dbReference>
<feature type="binding site" evidence="11">
    <location>
        <position position="293"/>
    </location>
    <ligand>
        <name>FMN</name>
        <dbReference type="ChEBI" id="CHEBI:58210"/>
    </ligand>
</feature>
<dbReference type="GO" id="GO:0005737">
    <property type="term" value="C:cytoplasm"/>
    <property type="evidence" value="ECO:0007669"/>
    <property type="project" value="InterPro"/>
</dbReference>
<name>A0A2W5TCM5_9BACT</name>
<feature type="binding site" evidence="11">
    <location>
        <position position="264"/>
    </location>
    <ligand>
        <name>FMN</name>
        <dbReference type="ChEBI" id="CHEBI:58210"/>
    </ligand>
</feature>
<keyword evidence="11" id="KW-1003">Cell membrane</keyword>
<dbReference type="Pfam" id="PF01180">
    <property type="entry name" value="DHO_dh"/>
    <property type="match status" value="1"/>
</dbReference>
<dbReference type="GO" id="GO:0005886">
    <property type="term" value="C:plasma membrane"/>
    <property type="evidence" value="ECO:0007669"/>
    <property type="project" value="UniProtKB-SubCell"/>
</dbReference>
<keyword evidence="9 11" id="KW-0472">Membrane</keyword>
<accession>A0A2W5TCM5</accession>
<dbReference type="InterPro" id="IPR013785">
    <property type="entry name" value="Aldolase_TIM"/>
</dbReference>
<dbReference type="HAMAP" id="MF_00225">
    <property type="entry name" value="DHO_dh_type2"/>
    <property type="match status" value="1"/>
</dbReference>
<sequence>MYRSLLKPLLFQLDAEDAHHLGLWGLSLADTAPSLAKWLRSRVKPERDALKTSIAGLAWPNPVALAAGLDKNAEAIVGLFSLGFGAVEVGTVTPRAQPGNDRPRLFRLKEHEAIINRMGFNNAGVAAMAGRLRELEWRPAPIGVNIGKNKDTPLEHATEDYVVAARALSPLADYVVVNLSSPNTPGLRTLQEPHVLEGLLNATRGEVNGKPLFLKIAPDLEDDAIDAVVDVVKSCHVDGLICTNTTLARPVEHPLTKEAGGFSGRPLMTRSTQVLRRAFKRAGGKLPIIGVGGITSGEDAWAKICAGASAVQLYSGFIYRGPGLVTECLDVIETRLRESRLNNVSQAVGRDA</sequence>
<gene>
    <name evidence="11" type="primary">pyrD</name>
    <name evidence="13" type="ORF">DI536_20350</name>
</gene>
<evidence type="ECO:0000313" key="13">
    <source>
        <dbReference type="EMBL" id="PZR10186.1"/>
    </source>
</evidence>
<dbReference type="NCBIfam" id="NF003645">
    <property type="entry name" value="PRK05286.1-2"/>
    <property type="match status" value="1"/>
</dbReference>
<evidence type="ECO:0000256" key="1">
    <source>
        <dbReference type="ARBA" id="ARBA00003125"/>
    </source>
</evidence>
<dbReference type="GO" id="GO:0106430">
    <property type="term" value="F:dihydroorotate dehydrogenase (quinone) activity"/>
    <property type="evidence" value="ECO:0007669"/>
    <property type="project" value="UniProtKB-EC"/>
</dbReference>
<evidence type="ECO:0000256" key="3">
    <source>
        <dbReference type="ARBA" id="ARBA00005161"/>
    </source>
</evidence>
<evidence type="ECO:0000256" key="10">
    <source>
        <dbReference type="ARBA" id="ARBA00048639"/>
    </source>
</evidence>
<evidence type="ECO:0000256" key="9">
    <source>
        <dbReference type="ARBA" id="ARBA00023136"/>
    </source>
</evidence>
<dbReference type="InterPro" id="IPR001295">
    <property type="entry name" value="Dihydroorotate_DH_CS"/>
</dbReference>
<evidence type="ECO:0000256" key="5">
    <source>
        <dbReference type="ARBA" id="ARBA00022630"/>
    </source>
</evidence>
<comment type="caution">
    <text evidence="13">The sequence shown here is derived from an EMBL/GenBank/DDBJ whole genome shotgun (WGS) entry which is preliminary data.</text>
</comment>
<keyword evidence="6 11" id="KW-0288">FMN</keyword>
<dbReference type="EMBL" id="QFQP01000018">
    <property type="protein sequence ID" value="PZR10186.1"/>
    <property type="molecule type" value="Genomic_DNA"/>
</dbReference>
<dbReference type="PROSITE" id="PS00911">
    <property type="entry name" value="DHODEHASE_1"/>
    <property type="match status" value="1"/>
</dbReference>
<evidence type="ECO:0000256" key="4">
    <source>
        <dbReference type="ARBA" id="ARBA00005359"/>
    </source>
</evidence>